<dbReference type="OrthoDB" id="5244571at2"/>
<dbReference type="GO" id="GO:0005737">
    <property type="term" value="C:cytoplasm"/>
    <property type="evidence" value="ECO:0007669"/>
    <property type="project" value="TreeGrafter"/>
</dbReference>
<dbReference type="EMBL" id="VDUX01000003">
    <property type="protein sequence ID" value="TXL61402.1"/>
    <property type="molecule type" value="Genomic_DNA"/>
</dbReference>
<dbReference type="AlphaFoldDB" id="A0A5C8NJJ3"/>
<accession>A0A5C8NJJ3</accession>
<evidence type="ECO:0000256" key="1">
    <source>
        <dbReference type="ARBA" id="ARBA00010364"/>
    </source>
</evidence>
<dbReference type="Pfam" id="PF02594">
    <property type="entry name" value="DUF167"/>
    <property type="match status" value="1"/>
</dbReference>
<gene>
    <name evidence="3" type="ORF">FHP06_08210</name>
</gene>
<proteinExistence type="inferred from homology"/>
<dbReference type="PANTHER" id="PTHR13420:SF7">
    <property type="entry name" value="UPF0235 PROTEIN C15ORF40"/>
    <property type="match status" value="1"/>
</dbReference>
<comment type="caution">
    <text evidence="3">The sequence shown here is derived from an EMBL/GenBank/DDBJ whole genome shotgun (WGS) entry which is preliminary data.</text>
</comment>
<dbReference type="SUPFAM" id="SSF69786">
    <property type="entry name" value="YggU-like"/>
    <property type="match status" value="1"/>
</dbReference>
<dbReference type="SMART" id="SM01152">
    <property type="entry name" value="DUF167"/>
    <property type="match status" value="1"/>
</dbReference>
<dbReference type="HAMAP" id="MF_00634">
    <property type="entry name" value="UPF0235"/>
    <property type="match status" value="1"/>
</dbReference>
<keyword evidence="4" id="KW-1185">Reference proteome</keyword>
<dbReference type="InterPro" id="IPR003746">
    <property type="entry name" value="DUF167"/>
</dbReference>
<protein>
    <recommendedName>
        <fullName evidence="2">UPF0235 protein FHP06_08210</fullName>
    </recommendedName>
</protein>
<reference evidence="3 4" key="1">
    <citation type="submission" date="2019-06" db="EMBL/GenBank/DDBJ databases">
        <title>Aeromicrobium sp. nov., isolated from a maize field.</title>
        <authorList>
            <person name="Lin S.-Y."/>
            <person name="Tsai C.-F."/>
            <person name="Young C.-C."/>
        </authorList>
    </citation>
    <scope>NUCLEOTIDE SEQUENCE [LARGE SCALE GENOMIC DNA]</scope>
    <source>
        <strain evidence="3 4">CC-CFT486</strain>
    </source>
</reference>
<organism evidence="3 4">
    <name type="scientific">Aeromicrobium terrae</name>
    <dbReference type="NCBI Taxonomy" id="2498846"/>
    <lineage>
        <taxon>Bacteria</taxon>
        <taxon>Bacillati</taxon>
        <taxon>Actinomycetota</taxon>
        <taxon>Actinomycetes</taxon>
        <taxon>Propionibacteriales</taxon>
        <taxon>Nocardioidaceae</taxon>
        <taxon>Aeromicrobium</taxon>
    </lineage>
</organism>
<sequence>MRVTIRVRPGARKPEVGGTHDGALVVKVAAVPEGGRATQAALVALAEALGVPRRDVTLVTGMTSRTKIVEIPEESAPVYEALTHLP</sequence>
<dbReference type="RefSeq" id="WP_147685646.1">
    <property type="nucleotide sequence ID" value="NZ_VDUX01000003.1"/>
</dbReference>
<evidence type="ECO:0000256" key="2">
    <source>
        <dbReference type="HAMAP-Rule" id="MF_00634"/>
    </source>
</evidence>
<comment type="similarity">
    <text evidence="1 2">Belongs to the UPF0235 family.</text>
</comment>
<evidence type="ECO:0000313" key="4">
    <source>
        <dbReference type="Proteomes" id="UP000321571"/>
    </source>
</evidence>
<dbReference type="Gene3D" id="3.30.1200.10">
    <property type="entry name" value="YggU-like"/>
    <property type="match status" value="1"/>
</dbReference>
<name>A0A5C8NJJ3_9ACTN</name>
<dbReference type="Proteomes" id="UP000321571">
    <property type="component" value="Unassembled WGS sequence"/>
</dbReference>
<dbReference type="PANTHER" id="PTHR13420">
    <property type="entry name" value="UPF0235 PROTEIN C15ORF40"/>
    <property type="match status" value="1"/>
</dbReference>
<evidence type="ECO:0000313" key="3">
    <source>
        <dbReference type="EMBL" id="TXL61402.1"/>
    </source>
</evidence>
<dbReference type="InterPro" id="IPR036591">
    <property type="entry name" value="YggU-like_sf"/>
</dbReference>
<dbReference type="NCBIfam" id="TIGR00251">
    <property type="entry name" value="DUF167 family protein"/>
    <property type="match status" value="1"/>
</dbReference>